<dbReference type="PANTHER" id="PTHR30204">
    <property type="entry name" value="REDOX-CYCLING DRUG-SENSING TRANSCRIPTIONAL ACTIVATOR SOXR"/>
    <property type="match status" value="1"/>
</dbReference>
<dbReference type="SUPFAM" id="SSF46955">
    <property type="entry name" value="Putative DNA-binding domain"/>
    <property type="match status" value="1"/>
</dbReference>
<dbReference type="InterPro" id="IPR047057">
    <property type="entry name" value="MerR_fam"/>
</dbReference>
<dbReference type="EMBL" id="RQYT01000002">
    <property type="protein sequence ID" value="RRD51146.1"/>
    <property type="molecule type" value="Genomic_DNA"/>
</dbReference>
<dbReference type="PANTHER" id="PTHR30204:SF89">
    <property type="entry name" value="HTH MERR-TYPE DOMAIN-CONTAINING PROTEIN"/>
    <property type="match status" value="1"/>
</dbReference>
<dbReference type="AlphaFoldDB" id="A0A3P1WYI7"/>
<dbReference type="PROSITE" id="PS50937">
    <property type="entry name" value="HTH_MERR_2"/>
    <property type="match status" value="1"/>
</dbReference>
<reference evidence="4 5" key="1">
    <citation type="submission" date="2018-11" db="EMBL/GenBank/DDBJ databases">
        <title>Genomes From Bacteria Associated with the Canine Oral Cavity: a Test Case for Automated Genome-Based Taxonomic Assignment.</title>
        <authorList>
            <person name="Coil D.A."/>
            <person name="Jospin G."/>
            <person name="Darling A.E."/>
            <person name="Wallis C."/>
            <person name="Davis I.J."/>
            <person name="Harris S."/>
            <person name="Eisen J.A."/>
            <person name="Holcombe L.J."/>
            <person name="O'Flynn C."/>
        </authorList>
    </citation>
    <scope>NUCLEOTIDE SEQUENCE [LARGE SCALE GENOMIC DNA]</scope>
    <source>
        <strain evidence="4 5">OH2822_COT-296</strain>
    </source>
</reference>
<dbReference type="GO" id="GO:0003700">
    <property type="term" value="F:DNA-binding transcription factor activity"/>
    <property type="evidence" value="ECO:0007669"/>
    <property type="project" value="InterPro"/>
</dbReference>
<protein>
    <submittedName>
        <fullName evidence="4">MerR family transcriptional regulator</fullName>
    </submittedName>
</protein>
<evidence type="ECO:0000259" key="3">
    <source>
        <dbReference type="PROSITE" id="PS50937"/>
    </source>
</evidence>
<dbReference type="Proteomes" id="UP000280935">
    <property type="component" value="Unassembled WGS sequence"/>
</dbReference>
<gene>
    <name evidence="4" type="ORF">EII35_01745</name>
</gene>
<feature type="compositionally biased region" description="Pro residues" evidence="2">
    <location>
        <begin position="93"/>
        <end position="110"/>
    </location>
</feature>
<dbReference type="InterPro" id="IPR009061">
    <property type="entry name" value="DNA-bd_dom_put_sf"/>
</dbReference>
<evidence type="ECO:0000313" key="4">
    <source>
        <dbReference type="EMBL" id="RRD51146.1"/>
    </source>
</evidence>
<dbReference type="OrthoDB" id="3191171at2"/>
<evidence type="ECO:0000256" key="2">
    <source>
        <dbReference type="SAM" id="MobiDB-lite"/>
    </source>
</evidence>
<dbReference type="InterPro" id="IPR000551">
    <property type="entry name" value="MerR-type_HTH_dom"/>
</dbReference>
<evidence type="ECO:0000256" key="1">
    <source>
        <dbReference type="ARBA" id="ARBA00023125"/>
    </source>
</evidence>
<dbReference type="RefSeq" id="WP_125226738.1">
    <property type="nucleotide sequence ID" value="NZ_RQYT01000002.1"/>
</dbReference>
<sequence length="227" mass="25424">MPSAPRTIGQVLDAIRGEFPDISVSKLRYLESEGLISPERDHPSGYRRFRQEDVDRLLFVLRAQRDRYLPLKVIREQLDALDRGEPIPEDAEPPPTAEQPPAATPAPAPRPVNQVFTRRQLMAESGLGEAAMIELERLKLVSHRKGTQVYGRESLGVAVAAKRLGDFGIDIRQLRSVQQAATMEAALVEQVLAQFRRRSGVPAEVRNDVYRTVISAHTALMLQQLMN</sequence>
<keyword evidence="1" id="KW-0238">DNA-binding</keyword>
<feature type="domain" description="HTH merR-type" evidence="3">
    <location>
        <begin position="21"/>
        <end position="80"/>
    </location>
</feature>
<dbReference type="Gene3D" id="1.10.1660.10">
    <property type="match status" value="1"/>
</dbReference>
<feature type="region of interest" description="Disordered" evidence="2">
    <location>
        <begin position="82"/>
        <end position="113"/>
    </location>
</feature>
<organism evidence="4 5">
    <name type="scientific">Arachnia propionica</name>
    <dbReference type="NCBI Taxonomy" id="1750"/>
    <lineage>
        <taxon>Bacteria</taxon>
        <taxon>Bacillati</taxon>
        <taxon>Actinomycetota</taxon>
        <taxon>Actinomycetes</taxon>
        <taxon>Propionibacteriales</taxon>
        <taxon>Propionibacteriaceae</taxon>
        <taxon>Arachnia</taxon>
    </lineage>
</organism>
<dbReference type="SMART" id="SM00422">
    <property type="entry name" value="HTH_MERR"/>
    <property type="match status" value="1"/>
</dbReference>
<proteinExistence type="predicted"/>
<name>A0A3P1WYI7_9ACTN</name>
<dbReference type="Pfam" id="PF13411">
    <property type="entry name" value="MerR_1"/>
    <property type="match status" value="1"/>
</dbReference>
<evidence type="ECO:0000313" key="5">
    <source>
        <dbReference type="Proteomes" id="UP000280935"/>
    </source>
</evidence>
<comment type="caution">
    <text evidence="4">The sequence shown here is derived from an EMBL/GenBank/DDBJ whole genome shotgun (WGS) entry which is preliminary data.</text>
</comment>
<accession>A0A3P1WYI7</accession>
<dbReference type="CDD" id="cd00592">
    <property type="entry name" value="HTH_MerR-like"/>
    <property type="match status" value="1"/>
</dbReference>
<dbReference type="GO" id="GO:0003677">
    <property type="term" value="F:DNA binding"/>
    <property type="evidence" value="ECO:0007669"/>
    <property type="project" value="UniProtKB-KW"/>
</dbReference>